<dbReference type="GO" id="GO:0034477">
    <property type="term" value="P:U6 snRNA 3'-end processing"/>
    <property type="evidence" value="ECO:0007669"/>
    <property type="project" value="InterPro"/>
</dbReference>
<evidence type="ECO:0000256" key="6">
    <source>
        <dbReference type="ARBA" id="ARBA00030030"/>
    </source>
</evidence>
<keyword evidence="2" id="KW-0378">Hydrolase</keyword>
<feature type="region of interest" description="Disordered" evidence="7">
    <location>
        <begin position="1"/>
        <end position="87"/>
    </location>
</feature>
<evidence type="ECO:0000313" key="8">
    <source>
        <dbReference type="EMBL" id="SYW81017.1"/>
    </source>
</evidence>
<organism evidence="8 9">
    <name type="scientific">Ustilago bromivora</name>
    <dbReference type="NCBI Taxonomy" id="307758"/>
    <lineage>
        <taxon>Eukaryota</taxon>
        <taxon>Fungi</taxon>
        <taxon>Dikarya</taxon>
        <taxon>Basidiomycota</taxon>
        <taxon>Ustilaginomycotina</taxon>
        <taxon>Ustilaginomycetes</taxon>
        <taxon>Ustilaginales</taxon>
        <taxon>Ustilaginaceae</taxon>
        <taxon>Ustilago</taxon>
    </lineage>
</organism>
<dbReference type="AlphaFoldDB" id="A0A8H8TTH5"/>
<keyword evidence="4" id="KW-0539">Nucleus</keyword>
<dbReference type="InterPro" id="IPR027521">
    <property type="entry name" value="Usb1"/>
</dbReference>
<dbReference type="Pfam" id="PF09749">
    <property type="entry name" value="HVSL"/>
    <property type="match status" value="1"/>
</dbReference>
<evidence type="ECO:0000256" key="4">
    <source>
        <dbReference type="ARBA" id="ARBA00023242"/>
    </source>
</evidence>
<proteinExistence type="predicted"/>
<dbReference type="GO" id="GO:0005634">
    <property type="term" value="C:nucleus"/>
    <property type="evidence" value="ECO:0007669"/>
    <property type="project" value="TreeGrafter"/>
</dbReference>
<evidence type="ECO:0000256" key="7">
    <source>
        <dbReference type="SAM" id="MobiDB-lite"/>
    </source>
</evidence>
<keyword evidence="3" id="KW-0456">Lyase</keyword>
<gene>
    <name evidence="8" type="ORF">UBRO2_04049</name>
</gene>
<dbReference type="GO" id="GO:0016829">
    <property type="term" value="F:lyase activity"/>
    <property type="evidence" value="ECO:0007669"/>
    <property type="project" value="UniProtKB-KW"/>
</dbReference>
<evidence type="ECO:0000256" key="3">
    <source>
        <dbReference type="ARBA" id="ARBA00023239"/>
    </source>
</evidence>
<protein>
    <recommendedName>
        <fullName evidence="5">U6 snRNA phosphodiesterase 1</fullName>
    </recommendedName>
    <alternativeName>
        <fullName evidence="6">3'-5' RNA exonuclease USB1</fullName>
    </alternativeName>
</protein>
<accession>A0A8H8TTH5</accession>
<dbReference type="PANTHER" id="PTHR13522">
    <property type="entry name" value="U6 SNRNA PHOSPHODIESTERASE 1"/>
    <property type="match status" value="1"/>
</dbReference>
<evidence type="ECO:0000256" key="1">
    <source>
        <dbReference type="ARBA" id="ARBA00022722"/>
    </source>
</evidence>
<dbReference type="GO" id="GO:0000175">
    <property type="term" value="F:3'-5'-RNA exonuclease activity"/>
    <property type="evidence" value="ECO:0007669"/>
    <property type="project" value="TreeGrafter"/>
</dbReference>
<dbReference type="PANTHER" id="PTHR13522:SF3">
    <property type="entry name" value="U6 SNRNA PHOSPHODIESTERASE 1"/>
    <property type="match status" value="1"/>
</dbReference>
<keyword evidence="9" id="KW-1185">Reference proteome</keyword>
<dbReference type="EMBL" id="ULHB01000087">
    <property type="protein sequence ID" value="SYW81017.1"/>
    <property type="molecule type" value="Genomic_DNA"/>
</dbReference>
<dbReference type="Proteomes" id="UP000658997">
    <property type="component" value="Unassembled WGS sequence"/>
</dbReference>
<name>A0A8H8TTH5_9BASI</name>
<comment type="caution">
    <text evidence="8">The sequence shown here is derived from an EMBL/GenBank/DDBJ whole genome shotgun (WGS) entry which is preliminary data.</text>
</comment>
<evidence type="ECO:0000256" key="5">
    <source>
        <dbReference type="ARBA" id="ARBA00029543"/>
    </source>
</evidence>
<keyword evidence="1" id="KW-0540">Nuclease</keyword>
<sequence>MSGALAGLSQYAKSDSDAESASDGDEVKVKSKLSRPETLAPLKITKIGPTASTSPAVLPLKQVTKSLQRQDDDSPSDLTPAPASNSSKKVARGDWLCYCFVDDASPGADPAEEAGHLHVSLTRPFTVRSSERDEYAKIAKAELQRLKETIGRIAYLNNDDASRHFMVLEVGSGRDQFHKLSTALSKVLHRAFRAKAYYEEARFHASTSCLETTKALDDDAEPPELREAGEALGPRFSDIVNDIEKKWGPQLRKHPPTWAARVGIQVANRITYVDL</sequence>
<evidence type="ECO:0000313" key="9">
    <source>
        <dbReference type="Proteomes" id="UP000658997"/>
    </source>
</evidence>
<dbReference type="Gene3D" id="3.90.1140.10">
    <property type="entry name" value="Cyclic phosphodiesterase"/>
    <property type="match status" value="1"/>
</dbReference>
<reference evidence="8" key="1">
    <citation type="submission" date="2018-08" db="EMBL/GenBank/DDBJ databases">
        <authorList>
            <person name="Guldener U."/>
        </authorList>
    </citation>
    <scope>NUCLEOTIDE SEQUENCE</scope>
    <source>
        <strain evidence="8">UB2</strain>
    </source>
</reference>
<evidence type="ECO:0000256" key="2">
    <source>
        <dbReference type="ARBA" id="ARBA00022801"/>
    </source>
</evidence>